<organism evidence="1">
    <name type="scientific">Myoviridae sp. ctx322</name>
    <dbReference type="NCBI Taxonomy" id="2826711"/>
    <lineage>
        <taxon>Viruses</taxon>
        <taxon>Duplodnaviria</taxon>
        <taxon>Heunggongvirae</taxon>
        <taxon>Uroviricota</taxon>
        <taxon>Caudoviricetes</taxon>
    </lineage>
</organism>
<reference evidence="1" key="1">
    <citation type="journal article" date="2021" name="Proc. Natl. Acad. Sci. U.S.A.">
        <title>A Catalog of Tens of Thousands of Viruses from Human Metagenomes Reveals Hidden Associations with Chronic Diseases.</title>
        <authorList>
            <person name="Tisza M.J."/>
            <person name="Buck C.B."/>
        </authorList>
    </citation>
    <scope>NUCLEOTIDE SEQUENCE</scope>
    <source>
        <strain evidence="1">Ctx322</strain>
    </source>
</reference>
<accession>A0A8S5NA91</accession>
<protein>
    <submittedName>
        <fullName evidence="1">Uncharacterized protein</fullName>
    </submittedName>
</protein>
<sequence>MAKTLDAAGVKRLIQEIKGANKNLNAPIPISTENTPESMAQNVKNIADYVAKAKAAGIVDVNGMAVSCIINNNYSGVGYLYGDTSICGIETDNGLEAPFFFVVDPDGSYGEGEVLVKGLSDQITSDMLVEGARKPIILTSNTTEVDEETYQKLLSDDVDVVFKTADGYYLPFQSRDVGVKNVDFYFSFIRFDASAFSAPDTTIESVYLSIKKTAPHVVNQTDSGTDFDKFLRDSNFIHKSTLSPVLKQIDLRGTDADRKAKLDKFEMDWKALTGASDLRGARFVGYVENTDNSGTCSVLFTFDYGSNTLYQGCVMASDADEKIVKYTLYKDDGSLALTPLFSHLEAITIYTNNTPEHMQANLDNIAAYEANLQALGVDVTKGWNAPASFSSGDFGTLFHIMEGEYYSGIMVNKNTVTSPYSYGVRKSDGYFYRANIITQASTIYSLTTTTSKKIVGAINEVNALAKGYSTIFTPIELTTETAQNKTAIDARMAAFTAQGISLTNGCCIPVTYKGVYAGNISLINGDWYGLLVKNTNNPADNINIKLSADGTITEGNSAQ</sequence>
<evidence type="ECO:0000313" key="1">
    <source>
        <dbReference type="EMBL" id="DAD91569.1"/>
    </source>
</evidence>
<proteinExistence type="predicted"/>
<dbReference type="EMBL" id="BK015115">
    <property type="protein sequence ID" value="DAD91569.1"/>
    <property type="molecule type" value="Genomic_DNA"/>
</dbReference>
<name>A0A8S5NA91_9CAUD</name>